<reference evidence="10" key="1">
    <citation type="journal article" date="2019" name="Int. J. Syst. Evol. Microbiol.">
        <title>The Global Catalogue of Microorganisms (GCM) 10K type strain sequencing project: providing services to taxonomists for standard genome sequencing and annotation.</title>
        <authorList>
            <consortium name="The Broad Institute Genomics Platform"/>
            <consortium name="The Broad Institute Genome Sequencing Center for Infectious Disease"/>
            <person name="Wu L."/>
            <person name="Ma J."/>
        </authorList>
    </citation>
    <scope>NUCLEOTIDE SEQUENCE [LARGE SCALE GENOMIC DNA]</scope>
    <source>
        <strain evidence="10">CCUG 54518</strain>
    </source>
</reference>
<dbReference type="PANTHER" id="PTHR43197:SF1">
    <property type="entry name" value="UTP--GLUCOSE-1-PHOSPHATE URIDYLYLTRANSFERASE"/>
    <property type="match status" value="1"/>
</dbReference>
<evidence type="ECO:0000256" key="6">
    <source>
        <dbReference type="ARBA" id="ARBA00048128"/>
    </source>
</evidence>
<evidence type="ECO:0000256" key="2">
    <source>
        <dbReference type="ARBA" id="ARBA00012415"/>
    </source>
</evidence>
<dbReference type="Gene3D" id="3.90.550.10">
    <property type="entry name" value="Spore Coat Polysaccharide Biosynthesis Protein SpsA, Chain A"/>
    <property type="match status" value="1"/>
</dbReference>
<comment type="caution">
    <text evidence="9">The sequence shown here is derived from an EMBL/GenBank/DDBJ whole genome shotgun (WGS) entry which is preliminary data.</text>
</comment>
<evidence type="ECO:0000313" key="9">
    <source>
        <dbReference type="EMBL" id="MFC7433830.1"/>
    </source>
</evidence>
<comment type="similarity">
    <text evidence="1 7">Belongs to the UDPGP type 2 family.</text>
</comment>
<keyword evidence="5 7" id="KW-0548">Nucleotidyltransferase</keyword>
<evidence type="ECO:0000256" key="7">
    <source>
        <dbReference type="RuleBase" id="RU361259"/>
    </source>
</evidence>
<organism evidence="9 10">
    <name type="scientific">Hydrogenophaga bisanensis</name>
    <dbReference type="NCBI Taxonomy" id="439611"/>
    <lineage>
        <taxon>Bacteria</taxon>
        <taxon>Pseudomonadati</taxon>
        <taxon>Pseudomonadota</taxon>
        <taxon>Betaproteobacteria</taxon>
        <taxon>Burkholderiales</taxon>
        <taxon>Comamonadaceae</taxon>
        <taxon>Hydrogenophaga</taxon>
    </lineage>
</organism>
<accession>A0ABW2R5N5</accession>
<dbReference type="PANTHER" id="PTHR43197">
    <property type="entry name" value="UTP--GLUCOSE-1-PHOSPHATE URIDYLYLTRANSFERASE"/>
    <property type="match status" value="1"/>
</dbReference>
<keyword evidence="4 7" id="KW-0808">Transferase</keyword>
<evidence type="ECO:0000259" key="8">
    <source>
        <dbReference type="Pfam" id="PF00483"/>
    </source>
</evidence>
<gene>
    <name evidence="9" type="primary">galU</name>
    <name evidence="9" type="ORF">ACFQNJ_04835</name>
</gene>
<feature type="domain" description="Nucleotidyl transferase" evidence="8">
    <location>
        <begin position="11"/>
        <end position="274"/>
    </location>
</feature>
<dbReference type="SUPFAM" id="SSF53448">
    <property type="entry name" value="Nucleotide-diphospho-sugar transferases"/>
    <property type="match status" value="1"/>
</dbReference>
<dbReference type="InterPro" id="IPR005835">
    <property type="entry name" value="NTP_transferase_dom"/>
</dbReference>
<evidence type="ECO:0000256" key="4">
    <source>
        <dbReference type="ARBA" id="ARBA00022679"/>
    </source>
</evidence>
<dbReference type="CDD" id="cd02541">
    <property type="entry name" value="UGPase_prokaryotic"/>
    <property type="match status" value="1"/>
</dbReference>
<dbReference type="EC" id="2.7.7.9" evidence="2 7"/>
<dbReference type="NCBIfam" id="TIGR01099">
    <property type="entry name" value="galU"/>
    <property type="match status" value="1"/>
</dbReference>
<name>A0ABW2R5N5_9BURK</name>
<evidence type="ECO:0000256" key="5">
    <source>
        <dbReference type="ARBA" id="ARBA00022695"/>
    </source>
</evidence>
<dbReference type="GO" id="GO:0003983">
    <property type="term" value="F:UTP:glucose-1-phosphate uridylyltransferase activity"/>
    <property type="evidence" value="ECO:0007669"/>
    <property type="project" value="UniProtKB-EC"/>
</dbReference>
<dbReference type="Proteomes" id="UP001596495">
    <property type="component" value="Unassembled WGS sequence"/>
</dbReference>
<evidence type="ECO:0000313" key="10">
    <source>
        <dbReference type="Proteomes" id="UP001596495"/>
    </source>
</evidence>
<dbReference type="InterPro" id="IPR005771">
    <property type="entry name" value="GalU_uridylyltTrfase_bac/arc"/>
</dbReference>
<keyword evidence="10" id="KW-1185">Reference proteome</keyword>
<evidence type="ECO:0000256" key="3">
    <source>
        <dbReference type="ARBA" id="ARBA00019048"/>
    </source>
</evidence>
<dbReference type="Pfam" id="PF00483">
    <property type="entry name" value="NTP_transferase"/>
    <property type="match status" value="1"/>
</dbReference>
<proteinExistence type="inferred from homology"/>
<dbReference type="InterPro" id="IPR029044">
    <property type="entry name" value="Nucleotide-diphossugar_trans"/>
</dbReference>
<comment type="catalytic activity">
    <reaction evidence="6 7">
        <text>alpha-D-glucose 1-phosphate + UTP + H(+) = UDP-alpha-D-glucose + diphosphate</text>
        <dbReference type="Rhea" id="RHEA:19889"/>
        <dbReference type="ChEBI" id="CHEBI:15378"/>
        <dbReference type="ChEBI" id="CHEBI:33019"/>
        <dbReference type="ChEBI" id="CHEBI:46398"/>
        <dbReference type="ChEBI" id="CHEBI:58601"/>
        <dbReference type="ChEBI" id="CHEBI:58885"/>
        <dbReference type="EC" id="2.7.7.9"/>
    </reaction>
</comment>
<sequence length="295" mass="32226">MCLITKAVFPVGGLGTRFLPATKAIPKEMLPVVDKPLIQYAVEEAYAAGVREMIFVTGRHKRAIEDHFDTAYELEAELEQANKKALLDLVHSIKPDDMDCVYVRQPRALGLGHAVLCAERLVGDEPFAVLLADDLMLGRDQASGGPTVLQQMVRAYEQHQGTILAVQDVPRAETRRYGVVDVRGVNEPVAEVFGMVEKPVPEVAPSTLAVAGRYILTPAVFESIRRQPRGAGGEIQLTDGIAALIGTEKVFAYRYDGRRYDCGSKQGFLEATIDLALANPELSASVREHMVRALG</sequence>
<evidence type="ECO:0000256" key="1">
    <source>
        <dbReference type="ARBA" id="ARBA00006890"/>
    </source>
</evidence>
<protein>
    <recommendedName>
        <fullName evidence="3 7">UTP--glucose-1-phosphate uridylyltransferase</fullName>
        <ecNumber evidence="2 7">2.7.7.9</ecNumber>
    </recommendedName>
    <alternativeName>
        <fullName evidence="7">UDP-glucose pyrophosphorylase</fullName>
    </alternativeName>
</protein>
<dbReference type="EMBL" id="JBHTBX010000002">
    <property type="protein sequence ID" value="MFC7433830.1"/>
    <property type="molecule type" value="Genomic_DNA"/>
</dbReference>
<dbReference type="RefSeq" id="WP_374640738.1">
    <property type="nucleotide sequence ID" value="NZ_JBHTBX010000002.1"/>
</dbReference>